<dbReference type="InterPro" id="IPR035959">
    <property type="entry name" value="RutC-like_sf"/>
</dbReference>
<evidence type="ECO:0000313" key="2">
    <source>
        <dbReference type="Proteomes" id="UP000625247"/>
    </source>
</evidence>
<accession>A0ABR9A600</accession>
<dbReference type="PANTHER" id="PTHR11803:SF44">
    <property type="entry name" value="RUTC FAMILY PROTEIN YJGH"/>
    <property type="match status" value="1"/>
</dbReference>
<dbReference type="PANTHER" id="PTHR11803">
    <property type="entry name" value="2-IMINOBUTANOATE/2-IMINOPROPANOATE DEAMINASE RIDA"/>
    <property type="match status" value="1"/>
</dbReference>
<dbReference type="RefSeq" id="WP_191943599.1">
    <property type="nucleotide sequence ID" value="NZ_JACYNP010000002.1"/>
</dbReference>
<dbReference type="InterPro" id="IPR038743">
    <property type="entry name" value="YjgH-like"/>
</dbReference>
<evidence type="ECO:0000313" key="1">
    <source>
        <dbReference type="EMBL" id="MBD8120995.1"/>
    </source>
</evidence>
<gene>
    <name evidence="1" type="ORF">IFT62_07195</name>
</gene>
<keyword evidence="2" id="KW-1185">Reference proteome</keyword>
<protein>
    <submittedName>
        <fullName evidence="1">RidA family protein</fullName>
    </submittedName>
</protein>
<dbReference type="Proteomes" id="UP000625247">
    <property type="component" value="Unassembled WGS sequence"/>
</dbReference>
<dbReference type="EMBL" id="JACYNP010000002">
    <property type="protein sequence ID" value="MBD8120995.1"/>
    <property type="molecule type" value="Genomic_DNA"/>
</dbReference>
<dbReference type="Pfam" id="PF01042">
    <property type="entry name" value="Ribonuc_L-PSP"/>
    <property type="match status" value="1"/>
</dbReference>
<sequence>MNDRHIIIPDEMRLLTERAGYAPAVKVGKTLYCAGQVGRTPELAVIDDPEQQFIAAWENLRLVLAAGGCTFEDVVDLTTYHTDIQRDMPLFRAVKDSVFPRGTCAWTCLGVTELARPGLLVEIKCIAVHR</sequence>
<name>A0ABR9A600_9PSED</name>
<dbReference type="CDD" id="cd02198">
    <property type="entry name" value="YjgH_like"/>
    <property type="match status" value="1"/>
</dbReference>
<comment type="caution">
    <text evidence="1">The sequence shown here is derived from an EMBL/GenBank/DDBJ whole genome shotgun (WGS) entry which is preliminary data.</text>
</comment>
<dbReference type="SUPFAM" id="SSF55298">
    <property type="entry name" value="YjgF-like"/>
    <property type="match status" value="1"/>
</dbReference>
<proteinExistence type="predicted"/>
<dbReference type="InterPro" id="IPR006175">
    <property type="entry name" value="YjgF/YER057c/UK114"/>
</dbReference>
<organism evidence="1 2">
    <name type="scientific">Pseudomonas lutea</name>
    <dbReference type="NCBI Taxonomy" id="243924"/>
    <lineage>
        <taxon>Bacteria</taxon>
        <taxon>Pseudomonadati</taxon>
        <taxon>Pseudomonadota</taxon>
        <taxon>Gammaproteobacteria</taxon>
        <taxon>Pseudomonadales</taxon>
        <taxon>Pseudomonadaceae</taxon>
        <taxon>Pseudomonas</taxon>
    </lineage>
</organism>
<reference evidence="1 2" key="1">
    <citation type="journal article" date="2020" name="FEMS Microbiol. Ecol.">
        <title>Temporal dynamics of bacterial communities during seed development and maturation.</title>
        <authorList>
            <person name="Chesneau G."/>
            <person name="Torres-Cortes G."/>
            <person name="Briand M."/>
            <person name="Darrasse A."/>
            <person name="Preveaux A."/>
            <person name="Marais C."/>
            <person name="Jacques M.A."/>
            <person name="Shade A."/>
            <person name="Barret M."/>
        </authorList>
    </citation>
    <scope>NUCLEOTIDE SEQUENCE [LARGE SCALE GENOMIC DNA]</scope>
    <source>
        <strain evidence="1 2">CFBP13723</strain>
    </source>
</reference>
<dbReference type="Gene3D" id="3.30.1330.40">
    <property type="entry name" value="RutC-like"/>
    <property type="match status" value="1"/>
</dbReference>